<dbReference type="InterPro" id="IPR006675">
    <property type="entry name" value="HDIG_dom"/>
</dbReference>
<dbReference type="AlphaFoldDB" id="A0A395V5J6"/>
<evidence type="ECO:0000259" key="3">
    <source>
        <dbReference type="PROSITE" id="PS51832"/>
    </source>
</evidence>
<dbReference type="Pfam" id="PF00990">
    <property type="entry name" value="GGDEF"/>
    <property type="match status" value="1"/>
</dbReference>
<comment type="caution">
    <text evidence="4">The sequence shown here is derived from an EMBL/GenBank/DDBJ whole genome shotgun (WGS) entry which is preliminary data.</text>
</comment>
<dbReference type="RefSeq" id="WP_118097693.1">
    <property type="nucleotide sequence ID" value="NZ_QRVL01000009.1"/>
</dbReference>
<gene>
    <name evidence="4" type="ORF">DWX93_11105</name>
</gene>
<feature type="domain" description="HD" evidence="2">
    <location>
        <begin position="365"/>
        <end position="487"/>
    </location>
</feature>
<dbReference type="InterPro" id="IPR003607">
    <property type="entry name" value="HD/PDEase_dom"/>
</dbReference>
<dbReference type="PANTHER" id="PTHR43155:SF2">
    <property type="entry name" value="CYCLIC DI-GMP PHOSPHODIESTERASE PA4108"/>
    <property type="match status" value="1"/>
</dbReference>
<sequence length="533" mass="59441">MSDQTVLIDQFLSSVISTIHPDEIFDSIIDTAVRLLSPDGLLLTIRDDVSPSYHVTRSFGDITWEKDSFLDSSILLEQLLNADSYIPFMPGAGLPAALDGISSHTRSWLIQQNIIGVYCLKYNRALIGFLFIARHNHMPLSADQVSALCKIGFYATHALRNANLYMNAYRASITDDLTALYNRKHAFEIIDELCLSGTPCSLIMLDIDDFKLYNELYGSKEGDHLIQRCAKIILSALDADDMAFRFSADEFLILRHGSDVAASKAFTQSLVEVLTKGSMSDMVWEITITCGISVFPDISADGRELIHNVEQAVYFGKLDGKGHLIVYRKGLENRSQNPDIRTAYERVAPTIYALTAAIDAKDNFTFIHSMNVSKYAVMLAEALPMSDNDIEVVRIAGMLHDIGKISIPEHILKKTSGLTPEEYTIMKTHVENSIKMIRYLPNMDYVIPAVVAHHERYDGTGYPRGLKGTEIPLMGRILTIADCFDAMTARRPYKQERSIDYAAGELKKNSGTQFDPELVPVFLSLIEDGKIAG</sequence>
<dbReference type="InterPro" id="IPR006674">
    <property type="entry name" value="HD_domain"/>
</dbReference>
<dbReference type="SMART" id="SM00267">
    <property type="entry name" value="GGDEF"/>
    <property type="match status" value="1"/>
</dbReference>
<dbReference type="PROSITE" id="PS50887">
    <property type="entry name" value="GGDEF"/>
    <property type="match status" value="1"/>
</dbReference>
<dbReference type="Gene3D" id="3.30.70.270">
    <property type="match status" value="1"/>
</dbReference>
<name>A0A395V5J6_9FIRM</name>
<evidence type="ECO:0000313" key="5">
    <source>
        <dbReference type="Proteomes" id="UP000266172"/>
    </source>
</evidence>
<feature type="domain" description="GGDEF" evidence="1">
    <location>
        <begin position="198"/>
        <end position="329"/>
    </location>
</feature>
<dbReference type="InterPro" id="IPR000160">
    <property type="entry name" value="GGDEF_dom"/>
</dbReference>
<evidence type="ECO:0000259" key="1">
    <source>
        <dbReference type="PROSITE" id="PS50887"/>
    </source>
</evidence>
<evidence type="ECO:0000259" key="2">
    <source>
        <dbReference type="PROSITE" id="PS51831"/>
    </source>
</evidence>
<evidence type="ECO:0000313" key="4">
    <source>
        <dbReference type="EMBL" id="RGS39486.1"/>
    </source>
</evidence>
<dbReference type="CDD" id="cd01949">
    <property type="entry name" value="GGDEF"/>
    <property type="match status" value="1"/>
</dbReference>
<dbReference type="SUPFAM" id="SSF55073">
    <property type="entry name" value="Nucleotide cyclase"/>
    <property type="match status" value="1"/>
</dbReference>
<dbReference type="CDD" id="cd00077">
    <property type="entry name" value="HDc"/>
    <property type="match status" value="1"/>
</dbReference>
<dbReference type="InterPro" id="IPR037522">
    <property type="entry name" value="HD_GYP_dom"/>
</dbReference>
<accession>A0A395V5J6</accession>
<dbReference type="Proteomes" id="UP000266172">
    <property type="component" value="Unassembled WGS sequence"/>
</dbReference>
<dbReference type="InterPro" id="IPR029787">
    <property type="entry name" value="Nucleotide_cyclase"/>
</dbReference>
<dbReference type="PROSITE" id="PS51832">
    <property type="entry name" value="HD_GYP"/>
    <property type="match status" value="1"/>
</dbReference>
<dbReference type="SMART" id="SM00471">
    <property type="entry name" value="HDc"/>
    <property type="match status" value="1"/>
</dbReference>
<reference evidence="4 5" key="1">
    <citation type="submission" date="2018-08" db="EMBL/GenBank/DDBJ databases">
        <title>A genome reference for cultivated species of the human gut microbiota.</title>
        <authorList>
            <person name="Zou Y."/>
            <person name="Xue W."/>
            <person name="Luo G."/>
        </authorList>
    </citation>
    <scope>NUCLEOTIDE SEQUENCE [LARGE SCALE GENOMIC DNA]</scope>
    <source>
        <strain evidence="4 5">AF22-12AC</strain>
    </source>
</reference>
<dbReference type="NCBIfam" id="TIGR00254">
    <property type="entry name" value="GGDEF"/>
    <property type="match status" value="1"/>
</dbReference>
<dbReference type="Gene3D" id="1.10.3210.10">
    <property type="entry name" value="Hypothetical protein af1432"/>
    <property type="match status" value="1"/>
</dbReference>
<organism evidence="4 5">
    <name type="scientific">Roseburia hominis</name>
    <dbReference type="NCBI Taxonomy" id="301301"/>
    <lineage>
        <taxon>Bacteria</taxon>
        <taxon>Bacillati</taxon>
        <taxon>Bacillota</taxon>
        <taxon>Clostridia</taxon>
        <taxon>Lachnospirales</taxon>
        <taxon>Lachnospiraceae</taxon>
        <taxon>Roseburia</taxon>
    </lineage>
</organism>
<feature type="domain" description="HD-GYP" evidence="3">
    <location>
        <begin position="343"/>
        <end position="533"/>
    </location>
</feature>
<dbReference type="Pfam" id="PF13487">
    <property type="entry name" value="HD_5"/>
    <property type="match status" value="1"/>
</dbReference>
<protein>
    <submittedName>
        <fullName evidence="4">Diguanylate cyclase</fullName>
    </submittedName>
</protein>
<dbReference type="EMBL" id="QRVL01000009">
    <property type="protein sequence ID" value="RGS39486.1"/>
    <property type="molecule type" value="Genomic_DNA"/>
</dbReference>
<dbReference type="SUPFAM" id="SSF109604">
    <property type="entry name" value="HD-domain/PDEase-like"/>
    <property type="match status" value="1"/>
</dbReference>
<dbReference type="PROSITE" id="PS51831">
    <property type="entry name" value="HD"/>
    <property type="match status" value="1"/>
</dbReference>
<dbReference type="PANTHER" id="PTHR43155">
    <property type="entry name" value="CYCLIC DI-GMP PHOSPHODIESTERASE PA4108-RELATED"/>
    <property type="match status" value="1"/>
</dbReference>
<dbReference type="NCBIfam" id="TIGR00277">
    <property type="entry name" value="HDIG"/>
    <property type="match status" value="1"/>
</dbReference>
<proteinExistence type="predicted"/>
<dbReference type="InterPro" id="IPR043128">
    <property type="entry name" value="Rev_trsase/Diguanyl_cyclase"/>
</dbReference>